<dbReference type="EMBL" id="KN832970">
    <property type="protein sequence ID" value="KIM92076.1"/>
    <property type="molecule type" value="Genomic_DNA"/>
</dbReference>
<keyword evidence="2" id="KW-1185">Reference proteome</keyword>
<dbReference type="HOGENOM" id="CLU_1337940_0_0_1"/>
<sequence>MSSKTFHLTETRVHTVPPIVLITSQRLSLSTQTASTASVRAICLYHPVAESYLHAQTAPKHTRHMAKLRHRRRGYTLDSRMLNVVGCPKITMFLRAETICVFKAMSTVGPNARGMHLYLHPMLELRHHAVTNNGRTVHPTFDCSQPAKNHSYQFLYHTPSVVARGAINDAKITVCVGRHNNVELRDSHSLKLRLRGATRSGRNEV</sequence>
<dbReference type="AlphaFoldDB" id="A0A0C3GNG1"/>
<accession>A0A0C3GNG1</accession>
<name>A0A0C3GNG1_PILCF</name>
<proteinExistence type="predicted"/>
<dbReference type="InParanoid" id="A0A0C3GNG1"/>
<reference evidence="2" key="2">
    <citation type="submission" date="2015-01" db="EMBL/GenBank/DDBJ databases">
        <title>Evolutionary Origins and Diversification of the Mycorrhizal Mutualists.</title>
        <authorList>
            <consortium name="DOE Joint Genome Institute"/>
            <consortium name="Mycorrhizal Genomics Consortium"/>
            <person name="Kohler A."/>
            <person name="Kuo A."/>
            <person name="Nagy L.G."/>
            <person name="Floudas D."/>
            <person name="Copeland A."/>
            <person name="Barry K.W."/>
            <person name="Cichocki N."/>
            <person name="Veneault-Fourrey C."/>
            <person name="LaButti K."/>
            <person name="Lindquist E.A."/>
            <person name="Lipzen A."/>
            <person name="Lundell T."/>
            <person name="Morin E."/>
            <person name="Murat C."/>
            <person name="Riley R."/>
            <person name="Ohm R."/>
            <person name="Sun H."/>
            <person name="Tunlid A."/>
            <person name="Henrissat B."/>
            <person name="Grigoriev I.V."/>
            <person name="Hibbett D.S."/>
            <person name="Martin F."/>
        </authorList>
    </citation>
    <scope>NUCLEOTIDE SEQUENCE [LARGE SCALE GENOMIC DNA]</scope>
    <source>
        <strain evidence="2">F 1598</strain>
    </source>
</reference>
<gene>
    <name evidence="1" type="ORF">PILCRDRAFT_200</name>
</gene>
<evidence type="ECO:0000313" key="1">
    <source>
        <dbReference type="EMBL" id="KIM92076.1"/>
    </source>
</evidence>
<organism evidence="1 2">
    <name type="scientific">Piloderma croceum (strain F 1598)</name>
    <dbReference type="NCBI Taxonomy" id="765440"/>
    <lineage>
        <taxon>Eukaryota</taxon>
        <taxon>Fungi</taxon>
        <taxon>Dikarya</taxon>
        <taxon>Basidiomycota</taxon>
        <taxon>Agaricomycotina</taxon>
        <taxon>Agaricomycetes</taxon>
        <taxon>Agaricomycetidae</taxon>
        <taxon>Atheliales</taxon>
        <taxon>Atheliaceae</taxon>
        <taxon>Piloderma</taxon>
    </lineage>
</organism>
<dbReference type="Proteomes" id="UP000054166">
    <property type="component" value="Unassembled WGS sequence"/>
</dbReference>
<protein>
    <submittedName>
        <fullName evidence="1">Uncharacterized protein</fullName>
    </submittedName>
</protein>
<evidence type="ECO:0000313" key="2">
    <source>
        <dbReference type="Proteomes" id="UP000054166"/>
    </source>
</evidence>
<reference evidence="1 2" key="1">
    <citation type="submission" date="2014-04" db="EMBL/GenBank/DDBJ databases">
        <authorList>
            <consortium name="DOE Joint Genome Institute"/>
            <person name="Kuo A."/>
            <person name="Tarkka M."/>
            <person name="Buscot F."/>
            <person name="Kohler A."/>
            <person name="Nagy L.G."/>
            <person name="Floudas D."/>
            <person name="Copeland A."/>
            <person name="Barry K.W."/>
            <person name="Cichocki N."/>
            <person name="Veneault-Fourrey C."/>
            <person name="LaButti K."/>
            <person name="Lindquist E.A."/>
            <person name="Lipzen A."/>
            <person name="Lundell T."/>
            <person name="Morin E."/>
            <person name="Murat C."/>
            <person name="Sun H."/>
            <person name="Tunlid A."/>
            <person name="Henrissat B."/>
            <person name="Grigoriev I.V."/>
            <person name="Hibbett D.S."/>
            <person name="Martin F."/>
            <person name="Nordberg H.P."/>
            <person name="Cantor M.N."/>
            <person name="Hua S.X."/>
        </authorList>
    </citation>
    <scope>NUCLEOTIDE SEQUENCE [LARGE SCALE GENOMIC DNA]</scope>
    <source>
        <strain evidence="1 2">F 1598</strain>
    </source>
</reference>